<evidence type="ECO:0000259" key="1">
    <source>
        <dbReference type="Pfam" id="PF01636"/>
    </source>
</evidence>
<protein>
    <submittedName>
        <fullName evidence="2">Spectinomycin phosphotransferase</fullName>
    </submittedName>
</protein>
<dbReference type="Gene3D" id="3.90.1200.10">
    <property type="match status" value="1"/>
</dbReference>
<dbReference type="GO" id="GO:0016740">
    <property type="term" value="F:transferase activity"/>
    <property type="evidence" value="ECO:0007669"/>
    <property type="project" value="UniProtKB-KW"/>
</dbReference>
<sequence length="315" mass="34611">MTDRETPTTADLAAAFRLRHIDDSSLTPHARVYRAISGDGAAVVLKRTPGDAERTTALVAWTEALAGADVPVVTPVPMQAPNPREVDGEHWVVYPWVGGADYQGTSEQIRLAGDFLGRMHAAAVPTAGLREYGWPETGWDDVATDLETLDGILTAHEGDVANVRELGRRWWEESFPAVRAGEEALARTAVSSDYKANNLIFTDAGPVLVDPDNGGLEPRIFDLALALTLFHNECPGAPGRLFTAEEWRTFAGAYFRHVQFSEAERGLWPAALDHMLWEEGTWVLEDNDDAAWADPRQRAFLLDLAAAKPERYPLP</sequence>
<keyword evidence="3" id="KW-1185">Reference proteome</keyword>
<reference evidence="2 3" key="1">
    <citation type="submission" date="2018-11" db="EMBL/GenBank/DDBJ databases">
        <title>Sequencing the genomes of 1000 actinobacteria strains.</title>
        <authorList>
            <person name="Klenk H.-P."/>
        </authorList>
    </citation>
    <scope>NUCLEOTIDE SEQUENCE [LARGE SCALE GENOMIC DNA]</scope>
    <source>
        <strain evidence="2 3">DSM 11294</strain>
    </source>
</reference>
<feature type="domain" description="Aminoglycoside phosphotransferase" evidence="1">
    <location>
        <begin position="30"/>
        <end position="255"/>
    </location>
</feature>
<dbReference type="Proteomes" id="UP000280668">
    <property type="component" value="Unassembled WGS sequence"/>
</dbReference>
<name>A0A3N2BCS8_9MICO</name>
<dbReference type="RefSeq" id="WP_170163225.1">
    <property type="nucleotide sequence ID" value="NZ_RKHK01000001.1"/>
</dbReference>
<evidence type="ECO:0000313" key="2">
    <source>
        <dbReference type="EMBL" id="ROR73035.1"/>
    </source>
</evidence>
<dbReference type="InterPro" id="IPR011009">
    <property type="entry name" value="Kinase-like_dom_sf"/>
</dbReference>
<organism evidence="2 3">
    <name type="scientific">Bogoriella caseilytica</name>
    <dbReference type="NCBI Taxonomy" id="56055"/>
    <lineage>
        <taxon>Bacteria</taxon>
        <taxon>Bacillati</taxon>
        <taxon>Actinomycetota</taxon>
        <taxon>Actinomycetes</taxon>
        <taxon>Micrococcales</taxon>
        <taxon>Bogoriellaceae</taxon>
        <taxon>Bogoriella</taxon>
    </lineage>
</organism>
<dbReference type="AlphaFoldDB" id="A0A3N2BCS8"/>
<proteinExistence type="predicted"/>
<gene>
    <name evidence="2" type="ORF">EDD31_1401</name>
</gene>
<dbReference type="EMBL" id="RKHK01000001">
    <property type="protein sequence ID" value="ROR73035.1"/>
    <property type="molecule type" value="Genomic_DNA"/>
</dbReference>
<dbReference type="InterPro" id="IPR002575">
    <property type="entry name" value="Aminoglycoside_PTrfase"/>
</dbReference>
<comment type="caution">
    <text evidence="2">The sequence shown here is derived from an EMBL/GenBank/DDBJ whole genome shotgun (WGS) entry which is preliminary data.</text>
</comment>
<evidence type="ECO:0000313" key="3">
    <source>
        <dbReference type="Proteomes" id="UP000280668"/>
    </source>
</evidence>
<dbReference type="Pfam" id="PF01636">
    <property type="entry name" value="APH"/>
    <property type="match status" value="1"/>
</dbReference>
<dbReference type="SUPFAM" id="SSF56112">
    <property type="entry name" value="Protein kinase-like (PK-like)"/>
    <property type="match status" value="1"/>
</dbReference>
<accession>A0A3N2BCS8</accession>
<keyword evidence="2" id="KW-0808">Transferase</keyword>